<evidence type="ECO:0000256" key="2">
    <source>
        <dbReference type="ARBA" id="ARBA00009959"/>
    </source>
</evidence>
<evidence type="ECO:0000256" key="6">
    <source>
        <dbReference type="ARBA" id="ARBA00022801"/>
    </source>
</evidence>
<organism evidence="11 12">
    <name type="scientific">Microcoleus anatoxicus PTRS2</name>
    <dbReference type="NCBI Taxonomy" id="2705321"/>
    <lineage>
        <taxon>Bacteria</taxon>
        <taxon>Bacillati</taxon>
        <taxon>Cyanobacteriota</taxon>
        <taxon>Cyanophyceae</taxon>
        <taxon>Oscillatoriophycideae</taxon>
        <taxon>Oscillatoriales</taxon>
        <taxon>Microcoleaceae</taxon>
        <taxon>Microcoleus</taxon>
        <taxon>Microcoleus anatoxicus</taxon>
    </lineage>
</organism>
<keyword evidence="8 9" id="KW-0051">Antiviral defense</keyword>
<evidence type="ECO:0000256" key="5">
    <source>
        <dbReference type="ARBA" id="ARBA00022759"/>
    </source>
</evidence>
<reference evidence="11 12" key="1">
    <citation type="journal article" date="2020" name="Harmful Algae">
        <title>Molecular and morphological characterization of a novel dihydroanatoxin-a producing Microcoleus species (cyanobacteria) from the Russian River, California, USA.</title>
        <authorList>
            <person name="Conklin K.Y."/>
            <person name="Stancheva R."/>
            <person name="Otten T.G."/>
            <person name="Fadness R."/>
            <person name="Boyer G.L."/>
            <person name="Read B."/>
            <person name="Zhang X."/>
            <person name="Sheath R.G."/>
        </authorList>
    </citation>
    <scope>NUCLEOTIDE SEQUENCE [LARGE SCALE GENOMIC DNA]</scope>
    <source>
        <strain evidence="11 12">PTRS2</strain>
    </source>
</reference>
<comment type="caution">
    <text evidence="11">The sequence shown here is derived from an EMBL/GenBank/DDBJ whole genome shotgun (WGS) entry which is preliminary data.</text>
</comment>
<evidence type="ECO:0000256" key="9">
    <source>
        <dbReference type="HAMAP-Rule" id="MF_01471"/>
    </source>
</evidence>
<keyword evidence="6 9" id="KW-0378">Hydrolase</keyword>
<comment type="cofactor">
    <cofactor evidence="1 9">
        <name>Mg(2+)</name>
        <dbReference type="ChEBI" id="CHEBI:18420"/>
    </cofactor>
</comment>
<evidence type="ECO:0000256" key="8">
    <source>
        <dbReference type="ARBA" id="ARBA00023118"/>
    </source>
</evidence>
<evidence type="ECO:0000256" key="4">
    <source>
        <dbReference type="ARBA" id="ARBA00022723"/>
    </source>
</evidence>
<dbReference type="InterPro" id="IPR019199">
    <property type="entry name" value="Virulence_VapD/CRISPR_Cas2"/>
</dbReference>
<proteinExistence type="inferred from homology"/>
<evidence type="ECO:0000256" key="1">
    <source>
        <dbReference type="ARBA" id="ARBA00001946"/>
    </source>
</evidence>
<gene>
    <name evidence="9 11" type="primary">cas2</name>
    <name evidence="11" type="ORF">WMG39_26425</name>
</gene>
<dbReference type="Gene3D" id="3.30.70.240">
    <property type="match status" value="1"/>
</dbReference>
<dbReference type="PIRSF" id="PIRSF032582">
    <property type="entry name" value="Cas2"/>
    <property type="match status" value="1"/>
</dbReference>
<dbReference type="CDD" id="cd09725">
    <property type="entry name" value="Cas2_I_II_III"/>
    <property type="match status" value="1"/>
</dbReference>
<feature type="binding site" evidence="9">
    <location>
        <position position="9"/>
    </location>
    <ligand>
        <name>Mg(2+)</name>
        <dbReference type="ChEBI" id="CHEBI:18420"/>
        <note>catalytic</note>
    </ligand>
</feature>
<accession>A0ABU8YVI5</accession>
<evidence type="ECO:0000256" key="3">
    <source>
        <dbReference type="ARBA" id="ARBA00022722"/>
    </source>
</evidence>
<keyword evidence="3 9" id="KW-0540">Nuclease</keyword>
<dbReference type="EC" id="3.1.-.-" evidence="9"/>
<dbReference type="SUPFAM" id="SSF143430">
    <property type="entry name" value="TTP0101/SSO1404-like"/>
    <property type="match status" value="1"/>
</dbReference>
<dbReference type="HAMAP" id="MF_01471">
    <property type="entry name" value="Cas2"/>
    <property type="match status" value="1"/>
</dbReference>
<dbReference type="PANTHER" id="PTHR34405">
    <property type="entry name" value="CRISPR-ASSOCIATED ENDORIBONUCLEASE CAS2"/>
    <property type="match status" value="1"/>
</dbReference>
<dbReference type="EMBL" id="JBBLXS010000586">
    <property type="protein sequence ID" value="MEK0188350.1"/>
    <property type="molecule type" value="Genomic_DNA"/>
</dbReference>
<keyword evidence="12" id="KW-1185">Reference proteome</keyword>
<evidence type="ECO:0000256" key="7">
    <source>
        <dbReference type="ARBA" id="ARBA00022842"/>
    </source>
</evidence>
<evidence type="ECO:0000313" key="12">
    <source>
        <dbReference type="Proteomes" id="UP001384579"/>
    </source>
</evidence>
<dbReference type="Pfam" id="PF09827">
    <property type="entry name" value="CRISPR_Cas2"/>
    <property type="match status" value="1"/>
</dbReference>
<evidence type="ECO:0000256" key="10">
    <source>
        <dbReference type="PIRNR" id="PIRNR032582"/>
    </source>
</evidence>
<dbReference type="PANTHER" id="PTHR34405:SF3">
    <property type="entry name" value="CRISPR-ASSOCIATED ENDORIBONUCLEASE CAS2 3"/>
    <property type="match status" value="1"/>
</dbReference>
<dbReference type="GO" id="GO:0004519">
    <property type="term" value="F:endonuclease activity"/>
    <property type="evidence" value="ECO:0007669"/>
    <property type="project" value="UniProtKB-KW"/>
</dbReference>
<comment type="subunit">
    <text evidence="9">Homodimer, forms a heterotetramer with a Cas1 homodimer.</text>
</comment>
<sequence length="93" mass="10760">MLLYIVVYDIPIDKRRKKVHDLLKGYGKWVQYSTFECVLPTVKFTELQRRLRKLINLDEDSIRFYPVSGHTLGNVQTWGVGPPVTELPGSVII</sequence>
<dbReference type="RefSeq" id="WP_106333160.1">
    <property type="nucleotide sequence ID" value="NZ_JBBLXS010000586.1"/>
</dbReference>
<protein>
    <recommendedName>
        <fullName evidence="9">CRISPR-associated endoribonuclease Cas2</fullName>
        <ecNumber evidence="9">3.1.-.-</ecNumber>
    </recommendedName>
</protein>
<evidence type="ECO:0000313" key="11">
    <source>
        <dbReference type="EMBL" id="MEK0188350.1"/>
    </source>
</evidence>
<dbReference type="Proteomes" id="UP001384579">
    <property type="component" value="Unassembled WGS sequence"/>
</dbReference>
<keyword evidence="7 9" id="KW-0460">Magnesium</keyword>
<comment type="similarity">
    <text evidence="2 9 10">Belongs to the CRISPR-associated endoribonuclease Cas2 protein family.</text>
</comment>
<dbReference type="InterPro" id="IPR021127">
    <property type="entry name" value="CRISPR_associated_Cas2"/>
</dbReference>
<keyword evidence="4 9" id="KW-0479">Metal-binding</keyword>
<name>A0ABU8YVI5_9CYAN</name>
<dbReference type="NCBIfam" id="TIGR01573">
    <property type="entry name" value="cas2"/>
    <property type="match status" value="1"/>
</dbReference>
<comment type="function">
    <text evidence="9">CRISPR (clustered regularly interspaced short palindromic repeat), is an adaptive immune system that provides protection against mobile genetic elements (viruses, transposable elements and conjugative plasmids). CRISPR clusters contain sequences complementary to antecedent mobile elements and target invading nucleic acids. CRISPR clusters are transcribed and processed into CRISPR RNA (crRNA). Functions as a ssRNA-specific endoribonuclease. Involved in the integration of spacer DNA into the CRISPR cassette.</text>
</comment>
<keyword evidence="5 9" id="KW-0255">Endonuclease</keyword>